<keyword evidence="2" id="KW-0808">Transferase</keyword>
<proteinExistence type="predicted"/>
<dbReference type="STRING" id="128403.WA1_51000"/>
<gene>
    <name evidence="2" type="ORF">WA1_51000</name>
</gene>
<name>A0A139WQ35_9CYAN</name>
<dbReference type="PANTHER" id="PTHR22916">
    <property type="entry name" value="GLYCOSYLTRANSFERASE"/>
    <property type="match status" value="1"/>
</dbReference>
<keyword evidence="3" id="KW-1185">Reference proteome</keyword>
<evidence type="ECO:0000259" key="1">
    <source>
        <dbReference type="Pfam" id="PF00535"/>
    </source>
</evidence>
<dbReference type="InterPro" id="IPR001173">
    <property type="entry name" value="Glyco_trans_2-like"/>
</dbReference>
<dbReference type="CDD" id="cd00761">
    <property type="entry name" value="Glyco_tranf_GTA_type"/>
    <property type="match status" value="1"/>
</dbReference>
<evidence type="ECO:0000313" key="2">
    <source>
        <dbReference type="EMBL" id="KYC34537.1"/>
    </source>
</evidence>
<dbReference type="SUPFAM" id="SSF53448">
    <property type="entry name" value="Nucleotide-diphospho-sugar transferases"/>
    <property type="match status" value="1"/>
</dbReference>
<dbReference type="Proteomes" id="UP000076925">
    <property type="component" value="Unassembled WGS sequence"/>
</dbReference>
<accession>A0A139WQ35</accession>
<reference evidence="2 3" key="1">
    <citation type="journal article" date="2013" name="Genome Biol. Evol.">
        <title>Genomes of Stigonematalean cyanobacteria (subsection V) and the evolution of oxygenic photosynthesis from prokaryotes to plastids.</title>
        <authorList>
            <person name="Dagan T."/>
            <person name="Roettger M."/>
            <person name="Stucken K."/>
            <person name="Landan G."/>
            <person name="Koch R."/>
            <person name="Major P."/>
            <person name="Gould S.B."/>
            <person name="Goremykin V.V."/>
            <person name="Rippka R."/>
            <person name="Tandeau de Marsac N."/>
            <person name="Gugger M."/>
            <person name="Lockhart P.J."/>
            <person name="Allen J.F."/>
            <person name="Brune I."/>
            <person name="Maus I."/>
            <person name="Puhler A."/>
            <person name="Martin W.F."/>
        </authorList>
    </citation>
    <scope>NUCLEOTIDE SEQUENCE [LARGE SCALE GENOMIC DNA]</scope>
    <source>
        <strain evidence="2 3">PCC 7110</strain>
    </source>
</reference>
<dbReference type="EMBL" id="ANNX02000078">
    <property type="protein sequence ID" value="KYC34537.1"/>
    <property type="molecule type" value="Genomic_DNA"/>
</dbReference>
<dbReference type="RefSeq" id="WP_017740780.1">
    <property type="nucleotide sequence ID" value="NZ_KQ976356.1"/>
</dbReference>
<dbReference type="Pfam" id="PF00535">
    <property type="entry name" value="Glycos_transf_2"/>
    <property type="match status" value="1"/>
</dbReference>
<dbReference type="AlphaFoldDB" id="A0A139WQ35"/>
<comment type="caution">
    <text evidence="2">The sequence shown here is derived from an EMBL/GenBank/DDBJ whole genome shotgun (WGS) entry which is preliminary data.</text>
</comment>
<evidence type="ECO:0000313" key="3">
    <source>
        <dbReference type="Proteomes" id="UP000076925"/>
    </source>
</evidence>
<dbReference type="Gene3D" id="3.90.550.10">
    <property type="entry name" value="Spore Coat Polysaccharide Biosynthesis Protein SpsA, Chain A"/>
    <property type="match status" value="1"/>
</dbReference>
<protein>
    <submittedName>
        <fullName evidence="2">Glycosyl transferase family A</fullName>
    </submittedName>
</protein>
<sequence length="269" mass="30768">MKLSIITATYNRPEQLNAIALPSLLDQTDYNFEWVVVNDGGNPEIREIVSHLKTNFSLKYVEIKHSSTGFGLCHARNAGLEAATGELISYLDDDNNLTPKFIATTSEFFRQYPTVKYCMTAQQRRRDVTKDGKIIRQGKTFLSPSHAECSLAELISQKEIFDSNGFTHYWKNAPKWNSNYRVFADYEYLLQCINVWGRQGFQINSIPLVNYIQSSEGIIGSSSYQEWAEELSRLIENTNLSLIPNEVEKLHQLVSVYQEKCDSQLPAFI</sequence>
<dbReference type="OrthoDB" id="533751at2"/>
<organism evidence="2 3">
    <name type="scientific">Scytonema hofmannii PCC 7110</name>
    <dbReference type="NCBI Taxonomy" id="128403"/>
    <lineage>
        <taxon>Bacteria</taxon>
        <taxon>Bacillati</taxon>
        <taxon>Cyanobacteriota</taxon>
        <taxon>Cyanophyceae</taxon>
        <taxon>Nostocales</taxon>
        <taxon>Scytonemataceae</taxon>
        <taxon>Scytonema</taxon>
    </lineage>
</organism>
<dbReference type="GO" id="GO:0016740">
    <property type="term" value="F:transferase activity"/>
    <property type="evidence" value="ECO:0007669"/>
    <property type="project" value="UniProtKB-KW"/>
</dbReference>
<dbReference type="InterPro" id="IPR029044">
    <property type="entry name" value="Nucleotide-diphossugar_trans"/>
</dbReference>
<feature type="domain" description="Glycosyltransferase 2-like" evidence="1">
    <location>
        <begin position="4"/>
        <end position="136"/>
    </location>
</feature>